<name>A0A2X0RE40_LACHE</name>
<protein>
    <submittedName>
        <fullName evidence="1">Uncharacterized protein</fullName>
    </submittedName>
</protein>
<proteinExistence type="predicted"/>
<sequence>MNNSSNNMKKEKYLNALMTSSTKKEAYQAAHISRATANRFDNDPEFKKMYQQRRQKIMEFTGNRLRQLSGKAVETLARIMDSEEATPTEQTRAAKIVLDSAFQVANQQDILDRLDKLESEAAEQDES</sequence>
<reference evidence="1" key="1">
    <citation type="submission" date="2018-01" db="EMBL/GenBank/DDBJ databases">
        <authorList>
            <person name="Gaut B.S."/>
            <person name="Morton B.R."/>
            <person name="Clegg M.T."/>
            <person name="Duvall M.R."/>
        </authorList>
    </citation>
    <scope>NUCLEOTIDE SEQUENCE</scope>
    <source>
        <strain evidence="1">Lactobacillus helveticus</strain>
    </source>
</reference>
<accession>A0A2X0RE40</accession>
<gene>
    <name evidence="1" type="ORF">BDKNPLJD_02224</name>
</gene>
<evidence type="ECO:0000313" key="1">
    <source>
        <dbReference type="EMBL" id="SPB27151.1"/>
    </source>
</evidence>
<dbReference type="EMBL" id="OGTV01000125">
    <property type="protein sequence ID" value="SPB27151.1"/>
    <property type="molecule type" value="Genomic_DNA"/>
</dbReference>
<dbReference type="AlphaFoldDB" id="A0A2X0RE40"/>
<organism evidence="1">
    <name type="scientific">Lactobacillus helveticus</name>
    <name type="common">Lactobacillus suntoryeus</name>
    <dbReference type="NCBI Taxonomy" id="1587"/>
    <lineage>
        <taxon>Bacteria</taxon>
        <taxon>Bacillati</taxon>
        <taxon>Bacillota</taxon>
        <taxon>Bacilli</taxon>
        <taxon>Lactobacillales</taxon>
        <taxon>Lactobacillaceae</taxon>
        <taxon>Lactobacillus</taxon>
    </lineage>
</organism>